<dbReference type="InterPro" id="IPR032675">
    <property type="entry name" value="LRR_dom_sf"/>
</dbReference>
<evidence type="ECO:0000259" key="1">
    <source>
        <dbReference type="SMART" id="SM00256"/>
    </source>
</evidence>
<sequence>MENMELPNSKMPKHDERVTRDRISELSDDVLVKILSFLPSEEAVLKTSFLSHRWKQLWESLPVCFNFDGLIPVRYGAYAKSFEDSNDYRRMKAEDGEKERCKFVGWVNDVLIAHQGSTIDEFRVRFYLDHNSQTYIDKWIEIAMKKKVKKLELDFLYSYPFSRLSYRLPQESFCGIEFLSSLCLKYVSASDDVMEWILSNCPMLENLHIEGSPLLRHPKVSGSSLRLKHLHISKGYDVRSVEISAPNLVSFEYHWVEWWFTLHIMHAPKLTELYYSSHFDSIDYHVSSLSNYLPQLVTLRLSMQLPLQILEFPTCTNLRHLSCKVVIRPRRRLFTLRSLIEASPFLHKFTLEITNYNKIKNKLRKVRKVAEGPPHKYLKELEVKGFSGQPMEAKFVAYLLKSAIKLEKIVIHTDFSDHKRFYSKEFVETTHQMAHELARQLMEHRPEAELVLL</sequence>
<dbReference type="Proteomes" id="UP001165190">
    <property type="component" value="Unassembled WGS sequence"/>
</dbReference>
<dbReference type="CDD" id="cd22160">
    <property type="entry name" value="F-box_AtFBL13-like"/>
    <property type="match status" value="1"/>
</dbReference>
<accession>A0A9W7HNY1</accession>
<dbReference type="SMART" id="SM00256">
    <property type="entry name" value="FBOX"/>
    <property type="match status" value="1"/>
</dbReference>
<dbReference type="Gene3D" id="1.20.1280.50">
    <property type="match status" value="1"/>
</dbReference>
<dbReference type="InterPro" id="IPR001810">
    <property type="entry name" value="F-box_dom"/>
</dbReference>
<comment type="caution">
    <text evidence="2">The sequence shown here is derived from an EMBL/GenBank/DDBJ whole genome shotgun (WGS) entry which is preliminary data.</text>
</comment>
<dbReference type="SUPFAM" id="SSF81383">
    <property type="entry name" value="F-box domain"/>
    <property type="match status" value="1"/>
</dbReference>
<dbReference type="EMBL" id="BSYR01000016">
    <property type="protein sequence ID" value="GMI79315.1"/>
    <property type="molecule type" value="Genomic_DNA"/>
</dbReference>
<gene>
    <name evidence="2" type="ORF">HRI_001600900</name>
</gene>
<dbReference type="InterPro" id="IPR055357">
    <property type="entry name" value="LRR_At1g61320_AtMIF1"/>
</dbReference>
<reference evidence="2" key="1">
    <citation type="submission" date="2023-05" db="EMBL/GenBank/DDBJ databases">
        <title>Genome and transcriptome analyses reveal genes involved in the formation of fine ridges on petal epidermal cells in Hibiscus trionum.</title>
        <authorList>
            <person name="Koshimizu S."/>
            <person name="Masuda S."/>
            <person name="Ishii T."/>
            <person name="Shirasu K."/>
            <person name="Hoshino A."/>
            <person name="Arita M."/>
        </authorList>
    </citation>
    <scope>NUCLEOTIDE SEQUENCE</scope>
    <source>
        <strain evidence="2">Hamamatsu line</strain>
    </source>
</reference>
<dbReference type="Pfam" id="PF23622">
    <property type="entry name" value="LRR_At1g61320_AtMIF1"/>
    <property type="match status" value="1"/>
</dbReference>
<keyword evidence="3" id="KW-1185">Reference proteome</keyword>
<organism evidence="2 3">
    <name type="scientific">Hibiscus trionum</name>
    <name type="common">Flower of an hour</name>
    <dbReference type="NCBI Taxonomy" id="183268"/>
    <lineage>
        <taxon>Eukaryota</taxon>
        <taxon>Viridiplantae</taxon>
        <taxon>Streptophyta</taxon>
        <taxon>Embryophyta</taxon>
        <taxon>Tracheophyta</taxon>
        <taxon>Spermatophyta</taxon>
        <taxon>Magnoliopsida</taxon>
        <taxon>eudicotyledons</taxon>
        <taxon>Gunneridae</taxon>
        <taxon>Pentapetalae</taxon>
        <taxon>rosids</taxon>
        <taxon>malvids</taxon>
        <taxon>Malvales</taxon>
        <taxon>Malvaceae</taxon>
        <taxon>Malvoideae</taxon>
        <taxon>Hibiscus</taxon>
    </lineage>
</organism>
<name>A0A9W7HNY1_HIBTR</name>
<dbReference type="SUPFAM" id="SSF52047">
    <property type="entry name" value="RNI-like"/>
    <property type="match status" value="1"/>
</dbReference>
<dbReference type="PANTHER" id="PTHR34145">
    <property type="entry name" value="OS02G0105600 PROTEIN"/>
    <property type="match status" value="1"/>
</dbReference>
<dbReference type="OrthoDB" id="613853at2759"/>
<dbReference type="InterPro" id="IPR053781">
    <property type="entry name" value="F-box_AtFBL13-like"/>
</dbReference>
<feature type="domain" description="F-box" evidence="1">
    <location>
        <begin position="26"/>
        <end position="67"/>
    </location>
</feature>
<dbReference type="Pfam" id="PF00646">
    <property type="entry name" value="F-box"/>
    <property type="match status" value="1"/>
</dbReference>
<proteinExistence type="predicted"/>
<protein>
    <recommendedName>
        <fullName evidence="1">F-box domain-containing protein</fullName>
    </recommendedName>
</protein>
<dbReference type="Gene3D" id="3.80.10.10">
    <property type="entry name" value="Ribonuclease Inhibitor"/>
    <property type="match status" value="1"/>
</dbReference>
<dbReference type="AlphaFoldDB" id="A0A9W7HNY1"/>
<dbReference type="InterPro" id="IPR053772">
    <property type="entry name" value="At1g61320/At1g61330-like"/>
</dbReference>
<dbReference type="PANTHER" id="PTHR34145:SF68">
    <property type="entry name" value="FBD DOMAIN-CONTAINING PROTEIN"/>
    <property type="match status" value="1"/>
</dbReference>
<evidence type="ECO:0000313" key="2">
    <source>
        <dbReference type="EMBL" id="GMI79315.1"/>
    </source>
</evidence>
<evidence type="ECO:0000313" key="3">
    <source>
        <dbReference type="Proteomes" id="UP001165190"/>
    </source>
</evidence>
<dbReference type="InterPro" id="IPR036047">
    <property type="entry name" value="F-box-like_dom_sf"/>
</dbReference>